<protein>
    <submittedName>
        <fullName evidence="1">Uncharacterized protein</fullName>
    </submittedName>
</protein>
<dbReference type="Proteomes" id="UP000652761">
    <property type="component" value="Unassembled WGS sequence"/>
</dbReference>
<dbReference type="EMBL" id="NMUH01000260">
    <property type="protein sequence ID" value="MQL75664.1"/>
    <property type="molecule type" value="Genomic_DNA"/>
</dbReference>
<gene>
    <name evidence="1" type="ORF">Taro_008029</name>
</gene>
<evidence type="ECO:0000313" key="1">
    <source>
        <dbReference type="EMBL" id="MQL75664.1"/>
    </source>
</evidence>
<organism evidence="1 2">
    <name type="scientific">Colocasia esculenta</name>
    <name type="common">Wild taro</name>
    <name type="synonym">Arum esculentum</name>
    <dbReference type="NCBI Taxonomy" id="4460"/>
    <lineage>
        <taxon>Eukaryota</taxon>
        <taxon>Viridiplantae</taxon>
        <taxon>Streptophyta</taxon>
        <taxon>Embryophyta</taxon>
        <taxon>Tracheophyta</taxon>
        <taxon>Spermatophyta</taxon>
        <taxon>Magnoliopsida</taxon>
        <taxon>Liliopsida</taxon>
        <taxon>Araceae</taxon>
        <taxon>Aroideae</taxon>
        <taxon>Colocasieae</taxon>
        <taxon>Colocasia</taxon>
    </lineage>
</organism>
<reference evidence="1" key="1">
    <citation type="submission" date="2017-07" db="EMBL/GenBank/DDBJ databases">
        <title>Taro Niue Genome Assembly and Annotation.</title>
        <authorList>
            <person name="Atibalentja N."/>
            <person name="Keating K."/>
            <person name="Fields C.J."/>
        </authorList>
    </citation>
    <scope>NUCLEOTIDE SEQUENCE</scope>
    <source>
        <strain evidence="1">Niue_2</strain>
        <tissue evidence="1">Leaf</tissue>
    </source>
</reference>
<name>A0A843U215_COLES</name>
<keyword evidence="2" id="KW-1185">Reference proteome</keyword>
<dbReference type="AlphaFoldDB" id="A0A843U215"/>
<sequence>MPSQNTIWAVLGQQVDTSSDDGLHRSQQTKQRKMNDLVWMISCSPATKNFSTRSQQVLKLVPRNYVLVGKRDLILSRQMEGAILAQRDSLVGIDSRAEPIYRIGEPRLWAPILGVGNLEPNEDKLTRAPTFTPARWDNSSVQVNRENLAYGLFLAPLKWGYRDKPFVMDCLVIKFKHQMAAD</sequence>
<accession>A0A843U215</accession>
<comment type="caution">
    <text evidence="1">The sequence shown here is derived from an EMBL/GenBank/DDBJ whole genome shotgun (WGS) entry which is preliminary data.</text>
</comment>
<proteinExistence type="predicted"/>
<evidence type="ECO:0000313" key="2">
    <source>
        <dbReference type="Proteomes" id="UP000652761"/>
    </source>
</evidence>